<dbReference type="GO" id="GO:0003700">
    <property type="term" value="F:DNA-binding transcription factor activity"/>
    <property type="evidence" value="ECO:0007669"/>
    <property type="project" value="InterPro"/>
</dbReference>
<protein>
    <recommendedName>
        <fullName evidence="5">HTH lysR-type domain-containing protein</fullName>
    </recommendedName>
</protein>
<dbReference type="PANTHER" id="PTHR30537">
    <property type="entry name" value="HTH-TYPE TRANSCRIPTIONAL REGULATOR"/>
    <property type="match status" value="1"/>
</dbReference>
<dbReference type="InterPro" id="IPR058163">
    <property type="entry name" value="LysR-type_TF_proteobact-type"/>
</dbReference>
<dbReference type="GO" id="GO:0006351">
    <property type="term" value="P:DNA-templated transcription"/>
    <property type="evidence" value="ECO:0007669"/>
    <property type="project" value="TreeGrafter"/>
</dbReference>
<sequence>MDWNALKLFLAIAENGTLTGAAHDLQVNHSTVFRRLNAFEDEIDGRLFERLSHGYVLTPMGEELLISAKKISTSFEELERQIIGKDIQPKGTVKITAPNNIAYRYLPRYLTKFNEIYPDIHIELLVSNLEVNMSNRQADIAVRATPAPPEYLVGRKVLPLKWGVYGSKIYEKKHGFPQNIKQLKNHTLIGAAGNARHLLAYAWLDKNLPQNITARCDELIAMAAYAEAGQGLAILPDDQKRPEIKKLFSFDPDESSDLWILTHPDLRHVERIKLVMQYLAKAFSEEKIT</sequence>
<proteinExistence type="inferred from homology"/>
<evidence type="ECO:0000256" key="3">
    <source>
        <dbReference type="ARBA" id="ARBA00023125"/>
    </source>
</evidence>
<keyword evidence="2" id="KW-0805">Transcription regulation</keyword>
<dbReference type="InterPro" id="IPR000847">
    <property type="entry name" value="LysR_HTH_N"/>
</dbReference>
<dbReference type="InterPro" id="IPR036390">
    <property type="entry name" value="WH_DNA-bd_sf"/>
</dbReference>
<keyword evidence="4" id="KW-0804">Transcription</keyword>
<dbReference type="SUPFAM" id="SSF53850">
    <property type="entry name" value="Periplasmic binding protein-like II"/>
    <property type="match status" value="1"/>
</dbReference>
<name>A0A3B0WH69_9ZZZZ</name>
<dbReference type="Pfam" id="PF03466">
    <property type="entry name" value="LysR_substrate"/>
    <property type="match status" value="1"/>
</dbReference>
<reference evidence="6" key="1">
    <citation type="submission" date="2018-06" db="EMBL/GenBank/DDBJ databases">
        <authorList>
            <person name="Zhirakovskaya E."/>
        </authorList>
    </citation>
    <scope>NUCLEOTIDE SEQUENCE</scope>
</reference>
<dbReference type="PANTHER" id="PTHR30537:SF3">
    <property type="entry name" value="TRANSCRIPTIONAL REGULATORY PROTEIN"/>
    <property type="match status" value="1"/>
</dbReference>
<accession>A0A3B0WH69</accession>
<evidence type="ECO:0000256" key="2">
    <source>
        <dbReference type="ARBA" id="ARBA00023015"/>
    </source>
</evidence>
<dbReference type="GO" id="GO:0043565">
    <property type="term" value="F:sequence-specific DNA binding"/>
    <property type="evidence" value="ECO:0007669"/>
    <property type="project" value="TreeGrafter"/>
</dbReference>
<dbReference type="Gene3D" id="3.40.190.290">
    <property type="match status" value="1"/>
</dbReference>
<gene>
    <name evidence="6" type="ORF">MNBD_GAMMA06-532</name>
</gene>
<comment type="similarity">
    <text evidence="1">Belongs to the LysR transcriptional regulatory family.</text>
</comment>
<evidence type="ECO:0000256" key="1">
    <source>
        <dbReference type="ARBA" id="ARBA00009437"/>
    </source>
</evidence>
<evidence type="ECO:0000313" key="6">
    <source>
        <dbReference type="EMBL" id="VAW54661.1"/>
    </source>
</evidence>
<dbReference type="PROSITE" id="PS50931">
    <property type="entry name" value="HTH_LYSR"/>
    <property type="match status" value="1"/>
</dbReference>
<keyword evidence="3" id="KW-0238">DNA-binding</keyword>
<feature type="domain" description="HTH lysR-type" evidence="5">
    <location>
        <begin position="1"/>
        <end position="58"/>
    </location>
</feature>
<dbReference type="AlphaFoldDB" id="A0A3B0WH69"/>
<organism evidence="6">
    <name type="scientific">hydrothermal vent metagenome</name>
    <dbReference type="NCBI Taxonomy" id="652676"/>
    <lineage>
        <taxon>unclassified sequences</taxon>
        <taxon>metagenomes</taxon>
        <taxon>ecological metagenomes</taxon>
    </lineage>
</organism>
<dbReference type="InterPro" id="IPR005119">
    <property type="entry name" value="LysR_subst-bd"/>
</dbReference>
<dbReference type="SUPFAM" id="SSF46785">
    <property type="entry name" value="Winged helix' DNA-binding domain"/>
    <property type="match status" value="1"/>
</dbReference>
<dbReference type="Gene3D" id="1.10.10.10">
    <property type="entry name" value="Winged helix-like DNA-binding domain superfamily/Winged helix DNA-binding domain"/>
    <property type="match status" value="1"/>
</dbReference>
<dbReference type="InterPro" id="IPR036388">
    <property type="entry name" value="WH-like_DNA-bd_sf"/>
</dbReference>
<evidence type="ECO:0000256" key="4">
    <source>
        <dbReference type="ARBA" id="ARBA00023163"/>
    </source>
</evidence>
<evidence type="ECO:0000259" key="5">
    <source>
        <dbReference type="PROSITE" id="PS50931"/>
    </source>
</evidence>
<dbReference type="Pfam" id="PF00126">
    <property type="entry name" value="HTH_1"/>
    <property type="match status" value="1"/>
</dbReference>
<dbReference type="EMBL" id="UOFD01000079">
    <property type="protein sequence ID" value="VAW54661.1"/>
    <property type="molecule type" value="Genomic_DNA"/>
</dbReference>